<keyword evidence="1" id="KW-0812">Transmembrane</keyword>
<proteinExistence type="predicted"/>
<evidence type="ECO:0000256" key="1">
    <source>
        <dbReference type="SAM" id="Phobius"/>
    </source>
</evidence>
<comment type="caution">
    <text evidence="2">The sequence shown here is derived from an EMBL/GenBank/DDBJ whole genome shotgun (WGS) entry which is preliminary data.</text>
</comment>
<gene>
    <name evidence="2" type="ORF">CC78DRAFT_275306</name>
</gene>
<name>A0A9P4K843_9PLEO</name>
<evidence type="ECO:0008006" key="4">
    <source>
        <dbReference type="Google" id="ProtNLM"/>
    </source>
</evidence>
<protein>
    <recommendedName>
        <fullName evidence="4">Transmembrane protein</fullName>
    </recommendedName>
</protein>
<evidence type="ECO:0000313" key="3">
    <source>
        <dbReference type="Proteomes" id="UP000800093"/>
    </source>
</evidence>
<keyword evidence="1" id="KW-0472">Membrane</keyword>
<reference evidence="3" key="1">
    <citation type="journal article" date="2020" name="Stud. Mycol.">
        <title>101 Dothideomycetes genomes: A test case for predicting lifestyles and emergence of pathogens.</title>
        <authorList>
            <person name="Haridas S."/>
            <person name="Albert R."/>
            <person name="Binder M."/>
            <person name="Bloem J."/>
            <person name="LaButti K."/>
            <person name="Salamov A."/>
            <person name="Andreopoulos B."/>
            <person name="Baker S."/>
            <person name="Barry K."/>
            <person name="Bills G."/>
            <person name="Bluhm B."/>
            <person name="Cannon C."/>
            <person name="Castanera R."/>
            <person name="Culley D."/>
            <person name="Daum C."/>
            <person name="Ezra D."/>
            <person name="Gonzalez J."/>
            <person name="Henrissat B."/>
            <person name="Kuo A."/>
            <person name="Liang C."/>
            <person name="Lipzen A."/>
            <person name="Lutzoni F."/>
            <person name="Magnuson J."/>
            <person name="Mondo S."/>
            <person name="Nolan M."/>
            <person name="Ohm R."/>
            <person name="Pangilinan J."/>
            <person name="Park H.-J."/>
            <person name="Ramirez L."/>
            <person name="Alfaro M."/>
            <person name="Sun H."/>
            <person name="Tritt A."/>
            <person name="Yoshinaga Y."/>
            <person name="Zwiers L.-H."/>
            <person name="Turgeon B."/>
            <person name="Goodwin S."/>
            <person name="Spatafora J."/>
            <person name="Crous P."/>
            <person name="Grigoriev I."/>
        </authorList>
    </citation>
    <scope>NUCLEOTIDE SEQUENCE [LARGE SCALE GENOMIC DNA]</scope>
    <source>
        <strain evidence="3">CBS 304.66</strain>
    </source>
</reference>
<dbReference type="AlphaFoldDB" id="A0A9P4K843"/>
<feature type="transmembrane region" description="Helical" evidence="1">
    <location>
        <begin position="21"/>
        <end position="38"/>
    </location>
</feature>
<sequence>MHCMCMCMRVRFYGMGGWRDLGRVGWIGVLAGGLRNLLSERLGGVVMLRRSCIFLYVLLFFLRGERGDLWKWKANASGGVLVGRGGWCGLGGLVVGVGLGRGLICRILGDCGIGWVGDRCVDSVDSKSVIICDFFNIDWFSNWYLDHWA</sequence>
<evidence type="ECO:0000313" key="2">
    <source>
        <dbReference type="EMBL" id="KAF2263435.1"/>
    </source>
</evidence>
<feature type="transmembrane region" description="Helical" evidence="1">
    <location>
        <begin position="44"/>
        <end position="62"/>
    </location>
</feature>
<dbReference type="EMBL" id="ML986626">
    <property type="protein sequence ID" value="KAF2263435.1"/>
    <property type="molecule type" value="Genomic_DNA"/>
</dbReference>
<accession>A0A9P4K843</accession>
<organism evidence="2 3">
    <name type="scientific">Lojkania enalia</name>
    <dbReference type="NCBI Taxonomy" id="147567"/>
    <lineage>
        <taxon>Eukaryota</taxon>
        <taxon>Fungi</taxon>
        <taxon>Dikarya</taxon>
        <taxon>Ascomycota</taxon>
        <taxon>Pezizomycotina</taxon>
        <taxon>Dothideomycetes</taxon>
        <taxon>Pleosporomycetidae</taxon>
        <taxon>Pleosporales</taxon>
        <taxon>Pleosporales incertae sedis</taxon>
        <taxon>Lojkania</taxon>
    </lineage>
</organism>
<dbReference type="Proteomes" id="UP000800093">
    <property type="component" value="Unassembled WGS sequence"/>
</dbReference>
<keyword evidence="1" id="KW-1133">Transmembrane helix</keyword>
<keyword evidence="3" id="KW-1185">Reference proteome</keyword>